<comment type="caution">
    <text evidence="1">The sequence shown here is derived from an EMBL/GenBank/DDBJ whole genome shotgun (WGS) entry which is preliminary data.</text>
</comment>
<sequence length="95" mass="10610">MEAETANPALISVMVSSYLRNVFPLLDIGWTRRDCAASLTLHGLGDTPESACIGCPLRSNESWAEMRATDPASFENDRDLKASNRYRHHEEALCR</sequence>
<name>A0A841E0F8_9ACTN</name>
<dbReference type="RefSeq" id="WP_184632749.1">
    <property type="nucleotide sequence ID" value="NZ_BAABKT010000006.1"/>
</dbReference>
<proteinExistence type="predicted"/>
<dbReference type="Proteomes" id="UP000578077">
    <property type="component" value="Unassembled WGS sequence"/>
</dbReference>
<evidence type="ECO:0000313" key="2">
    <source>
        <dbReference type="Proteomes" id="UP000578077"/>
    </source>
</evidence>
<reference evidence="1 2" key="1">
    <citation type="submission" date="2020-08" db="EMBL/GenBank/DDBJ databases">
        <title>Sequencing the genomes of 1000 actinobacteria strains.</title>
        <authorList>
            <person name="Klenk H.-P."/>
        </authorList>
    </citation>
    <scope>NUCLEOTIDE SEQUENCE [LARGE SCALE GENOMIC DNA]</scope>
    <source>
        <strain evidence="1 2">DSM 44593</strain>
    </source>
</reference>
<organism evidence="1 2">
    <name type="scientific">Streptomonospora salina</name>
    <dbReference type="NCBI Taxonomy" id="104205"/>
    <lineage>
        <taxon>Bacteria</taxon>
        <taxon>Bacillati</taxon>
        <taxon>Actinomycetota</taxon>
        <taxon>Actinomycetes</taxon>
        <taxon>Streptosporangiales</taxon>
        <taxon>Nocardiopsidaceae</taxon>
        <taxon>Streptomonospora</taxon>
    </lineage>
</organism>
<evidence type="ECO:0000313" key="1">
    <source>
        <dbReference type="EMBL" id="MBB5996536.1"/>
    </source>
</evidence>
<accession>A0A841E0F8</accession>
<keyword evidence="2" id="KW-1185">Reference proteome</keyword>
<dbReference type="EMBL" id="JACHLY010000001">
    <property type="protein sequence ID" value="MBB5996536.1"/>
    <property type="molecule type" value="Genomic_DNA"/>
</dbReference>
<protein>
    <submittedName>
        <fullName evidence="1">Uncharacterized protein</fullName>
    </submittedName>
</protein>
<dbReference type="AlphaFoldDB" id="A0A841E0F8"/>
<gene>
    <name evidence="1" type="ORF">HNR25_000287</name>
</gene>